<reference evidence="1" key="1">
    <citation type="submission" date="2014-11" db="EMBL/GenBank/DDBJ databases">
        <authorList>
            <person name="Amaro Gonzalez C."/>
        </authorList>
    </citation>
    <scope>NUCLEOTIDE SEQUENCE</scope>
</reference>
<evidence type="ECO:0000313" key="1">
    <source>
        <dbReference type="EMBL" id="JAH90476.1"/>
    </source>
</evidence>
<organism evidence="1">
    <name type="scientific">Anguilla anguilla</name>
    <name type="common">European freshwater eel</name>
    <name type="synonym">Muraena anguilla</name>
    <dbReference type="NCBI Taxonomy" id="7936"/>
    <lineage>
        <taxon>Eukaryota</taxon>
        <taxon>Metazoa</taxon>
        <taxon>Chordata</taxon>
        <taxon>Craniata</taxon>
        <taxon>Vertebrata</taxon>
        <taxon>Euteleostomi</taxon>
        <taxon>Actinopterygii</taxon>
        <taxon>Neopterygii</taxon>
        <taxon>Teleostei</taxon>
        <taxon>Anguilliformes</taxon>
        <taxon>Anguillidae</taxon>
        <taxon>Anguilla</taxon>
    </lineage>
</organism>
<proteinExistence type="predicted"/>
<protein>
    <submittedName>
        <fullName evidence="1">Uncharacterized protein</fullName>
    </submittedName>
</protein>
<accession>A0A0E9WJL3</accession>
<reference evidence="1" key="2">
    <citation type="journal article" date="2015" name="Fish Shellfish Immunol.">
        <title>Early steps in the European eel (Anguilla anguilla)-Vibrio vulnificus interaction in the gills: Role of the RtxA13 toxin.</title>
        <authorList>
            <person name="Callol A."/>
            <person name="Pajuelo D."/>
            <person name="Ebbesson L."/>
            <person name="Teles M."/>
            <person name="MacKenzie S."/>
            <person name="Amaro C."/>
        </authorList>
    </citation>
    <scope>NUCLEOTIDE SEQUENCE</scope>
</reference>
<name>A0A0E9WJL3_ANGAN</name>
<dbReference type="AlphaFoldDB" id="A0A0E9WJL3"/>
<dbReference type="EMBL" id="GBXM01018101">
    <property type="protein sequence ID" value="JAH90476.1"/>
    <property type="molecule type" value="Transcribed_RNA"/>
</dbReference>
<sequence length="47" mass="5176">MGLSSVGTDEVGLWWFRGWKEIPVSLCIFPQGLLGLFPGCTQLIPLI</sequence>